<gene>
    <name evidence="1" type="ORF">Tci_515015</name>
</gene>
<accession>A0A699IJG8</accession>
<reference evidence="1" key="1">
    <citation type="journal article" date="2019" name="Sci. Rep.">
        <title>Draft genome of Tanacetum cinerariifolium, the natural source of mosquito coil.</title>
        <authorList>
            <person name="Yamashiro T."/>
            <person name="Shiraishi A."/>
            <person name="Satake H."/>
            <person name="Nakayama K."/>
        </authorList>
    </citation>
    <scope>NUCLEOTIDE SEQUENCE</scope>
</reference>
<dbReference type="EMBL" id="BKCJ010277975">
    <property type="protein sequence ID" value="GEZ43042.1"/>
    <property type="molecule type" value="Genomic_DNA"/>
</dbReference>
<organism evidence="1">
    <name type="scientific">Tanacetum cinerariifolium</name>
    <name type="common">Dalmatian daisy</name>
    <name type="synonym">Chrysanthemum cinerariifolium</name>
    <dbReference type="NCBI Taxonomy" id="118510"/>
    <lineage>
        <taxon>Eukaryota</taxon>
        <taxon>Viridiplantae</taxon>
        <taxon>Streptophyta</taxon>
        <taxon>Embryophyta</taxon>
        <taxon>Tracheophyta</taxon>
        <taxon>Spermatophyta</taxon>
        <taxon>Magnoliopsida</taxon>
        <taxon>eudicotyledons</taxon>
        <taxon>Gunneridae</taxon>
        <taxon>Pentapetalae</taxon>
        <taxon>asterids</taxon>
        <taxon>campanulids</taxon>
        <taxon>Asterales</taxon>
        <taxon>Asteraceae</taxon>
        <taxon>Asteroideae</taxon>
        <taxon>Anthemideae</taxon>
        <taxon>Anthemidinae</taxon>
        <taxon>Tanacetum</taxon>
    </lineage>
</organism>
<name>A0A699IJG8_TANCI</name>
<proteinExistence type="predicted"/>
<evidence type="ECO:0000313" key="1">
    <source>
        <dbReference type="EMBL" id="GEZ43042.1"/>
    </source>
</evidence>
<dbReference type="AlphaFoldDB" id="A0A699IJG8"/>
<sequence>MGDCDYLELRLQDCKSDGKVRFLWEKTGVKDGKNTNLIEMTSKMCVSEFILTDSGLRRFRYLKGKWSLESAEVMKLKVKGSGALNMKRTDKIFEVKKKL</sequence>
<comment type="caution">
    <text evidence="1">The sequence shown here is derived from an EMBL/GenBank/DDBJ whole genome shotgun (WGS) entry which is preliminary data.</text>
</comment>
<protein>
    <submittedName>
        <fullName evidence="1">Uncharacterized protein</fullName>
    </submittedName>
</protein>